<keyword evidence="4" id="KW-0560">Oxidoreductase</keyword>
<dbReference type="GeneID" id="76043241"/>
<dbReference type="EMBL" id="JQBY01000006">
    <property type="protein sequence ID" value="KRN82931.1"/>
    <property type="molecule type" value="Genomic_DNA"/>
</dbReference>
<organism evidence="6 8">
    <name type="scientific">Pediococcus ethanolidurans</name>
    <dbReference type="NCBI Taxonomy" id="319653"/>
    <lineage>
        <taxon>Bacteria</taxon>
        <taxon>Bacillati</taxon>
        <taxon>Bacillota</taxon>
        <taxon>Bacilli</taxon>
        <taxon>Lactobacillales</taxon>
        <taxon>Lactobacillaceae</taxon>
        <taxon>Pediococcus</taxon>
    </lineage>
</organism>
<evidence type="ECO:0000256" key="1">
    <source>
        <dbReference type="ARBA" id="ARBA00001974"/>
    </source>
</evidence>
<sequence length="364" mass="39875">MKEIAIIGGGIVGATAAYLLSKDEKNSVTLYDSADGQATKAAAGIISPWLSKRRNKQWYALAKDGATYIAKLAKETHMDSKTYLQSGTIVTRKETAALNELEDLANKRKLTAPEMGTIQRVTAQEIQKRLPLVTADLQGIFISGGARIDGNRFVKHLLRLSEQNGVQIIRQKAELLNNQTIQVGKDTRQFDTIIVCAGAGIKKLLAPLGYEVHVHPQKGQLIELQVPHYQDDVLAPVLMPESEKDFMPIGAGRLIIGATHENDAGFDLKFTQEALEDLFESAKRIDNRLSKDDLIATRVGTRAFTDDFSPFFGQLPNDPRILVASGLGSSGLTTGPLIANLMVSLLSTTNDFSNYQKRISTYFS</sequence>
<evidence type="ECO:0000313" key="8">
    <source>
        <dbReference type="Proteomes" id="UP000051749"/>
    </source>
</evidence>
<accession>A0A0R2K0B5</accession>
<dbReference type="PANTHER" id="PTHR13847:SF286">
    <property type="entry name" value="D-AMINO ACID DEHYDROGENASE"/>
    <property type="match status" value="1"/>
</dbReference>
<protein>
    <submittedName>
        <fullName evidence="6">DadA family oxidoreductase</fullName>
    </submittedName>
    <submittedName>
        <fullName evidence="7">Glycine/D-amino acid oxidase</fullName>
    </submittedName>
</protein>
<dbReference type="GO" id="GO:0016491">
    <property type="term" value="F:oxidoreductase activity"/>
    <property type="evidence" value="ECO:0007669"/>
    <property type="project" value="UniProtKB-KW"/>
</dbReference>
<dbReference type="PATRIC" id="fig|319653.3.peg.1918"/>
<dbReference type="AlphaFoldDB" id="A0A0R2K0B5"/>
<dbReference type="Proteomes" id="UP000182818">
    <property type="component" value="Unassembled WGS sequence"/>
</dbReference>
<dbReference type="OrthoDB" id="9805337at2"/>
<dbReference type="InterPro" id="IPR036188">
    <property type="entry name" value="FAD/NAD-bd_sf"/>
</dbReference>
<name>A0A0R2K0B5_9LACO</name>
<keyword evidence="3" id="KW-0285">Flavoprotein</keyword>
<evidence type="ECO:0000313" key="7">
    <source>
        <dbReference type="EMBL" id="SER16420.1"/>
    </source>
</evidence>
<comment type="cofactor">
    <cofactor evidence="1">
        <name>FAD</name>
        <dbReference type="ChEBI" id="CHEBI:57692"/>
    </cofactor>
</comment>
<evidence type="ECO:0000256" key="2">
    <source>
        <dbReference type="ARBA" id="ARBA00009410"/>
    </source>
</evidence>
<dbReference type="STRING" id="319653.SAMN04487973_102111"/>
<reference evidence="6 8" key="1">
    <citation type="journal article" date="2015" name="Genome Announc.">
        <title>Expanding the biotechnology potential of lactobacilli through comparative genomics of 213 strains and associated genera.</title>
        <authorList>
            <person name="Sun Z."/>
            <person name="Harris H.M."/>
            <person name="McCann A."/>
            <person name="Guo C."/>
            <person name="Argimon S."/>
            <person name="Zhang W."/>
            <person name="Yang X."/>
            <person name="Jeffery I.B."/>
            <person name="Cooney J.C."/>
            <person name="Kagawa T.F."/>
            <person name="Liu W."/>
            <person name="Song Y."/>
            <person name="Salvetti E."/>
            <person name="Wrobel A."/>
            <person name="Rasinkangas P."/>
            <person name="Parkhill J."/>
            <person name="Rea M.C."/>
            <person name="O'Sullivan O."/>
            <person name="Ritari J."/>
            <person name="Douillard F.P."/>
            <person name="Paul Ross R."/>
            <person name="Yang R."/>
            <person name="Briner A.E."/>
            <person name="Felis G.E."/>
            <person name="de Vos W.M."/>
            <person name="Barrangou R."/>
            <person name="Klaenhammer T.R."/>
            <person name="Caufield P.W."/>
            <person name="Cui Y."/>
            <person name="Zhang H."/>
            <person name="O'Toole P.W."/>
        </authorList>
    </citation>
    <scope>NUCLEOTIDE SEQUENCE [LARGE SCALE GENOMIC DNA]</scope>
    <source>
        <strain evidence="6 8">DSM 22301</strain>
    </source>
</reference>
<evidence type="ECO:0000313" key="9">
    <source>
        <dbReference type="Proteomes" id="UP000182818"/>
    </source>
</evidence>
<evidence type="ECO:0000256" key="3">
    <source>
        <dbReference type="ARBA" id="ARBA00022630"/>
    </source>
</evidence>
<evidence type="ECO:0000259" key="5">
    <source>
        <dbReference type="Pfam" id="PF01266"/>
    </source>
</evidence>
<dbReference type="PANTHER" id="PTHR13847">
    <property type="entry name" value="SARCOSINE DEHYDROGENASE-RELATED"/>
    <property type="match status" value="1"/>
</dbReference>
<dbReference type="Proteomes" id="UP000051749">
    <property type="component" value="Unassembled WGS sequence"/>
</dbReference>
<evidence type="ECO:0000313" key="6">
    <source>
        <dbReference type="EMBL" id="KRN82931.1"/>
    </source>
</evidence>
<evidence type="ECO:0000256" key="4">
    <source>
        <dbReference type="ARBA" id="ARBA00023002"/>
    </source>
</evidence>
<dbReference type="GO" id="GO:0005737">
    <property type="term" value="C:cytoplasm"/>
    <property type="evidence" value="ECO:0007669"/>
    <property type="project" value="TreeGrafter"/>
</dbReference>
<dbReference type="EMBL" id="FOGK01000002">
    <property type="protein sequence ID" value="SER16420.1"/>
    <property type="molecule type" value="Genomic_DNA"/>
</dbReference>
<dbReference type="Gene3D" id="3.50.50.60">
    <property type="entry name" value="FAD/NAD(P)-binding domain"/>
    <property type="match status" value="1"/>
</dbReference>
<dbReference type="SUPFAM" id="SSF51905">
    <property type="entry name" value="FAD/NAD(P)-binding domain"/>
    <property type="match status" value="1"/>
</dbReference>
<dbReference type="Gene3D" id="3.30.9.10">
    <property type="entry name" value="D-Amino Acid Oxidase, subunit A, domain 2"/>
    <property type="match status" value="1"/>
</dbReference>
<comment type="caution">
    <text evidence="6">The sequence shown here is derived from an EMBL/GenBank/DDBJ whole genome shotgun (WGS) entry which is preliminary data.</text>
</comment>
<proteinExistence type="inferred from homology"/>
<dbReference type="RefSeq" id="WP_057805656.1">
    <property type="nucleotide sequence ID" value="NZ_BJYP01000011.1"/>
</dbReference>
<comment type="similarity">
    <text evidence="2">Belongs to the DadA oxidoreductase family.</text>
</comment>
<dbReference type="Pfam" id="PF01266">
    <property type="entry name" value="DAO"/>
    <property type="match status" value="1"/>
</dbReference>
<feature type="domain" description="FAD dependent oxidoreductase" evidence="5">
    <location>
        <begin position="4"/>
        <end position="344"/>
    </location>
</feature>
<dbReference type="InterPro" id="IPR006076">
    <property type="entry name" value="FAD-dep_OxRdtase"/>
</dbReference>
<keyword evidence="9" id="KW-1185">Reference proteome</keyword>
<dbReference type="SUPFAM" id="SSF54373">
    <property type="entry name" value="FAD-linked reductases, C-terminal domain"/>
    <property type="match status" value="1"/>
</dbReference>
<reference evidence="7 9" key="2">
    <citation type="submission" date="2016-10" db="EMBL/GenBank/DDBJ databases">
        <authorList>
            <person name="Varghese N."/>
            <person name="Submissions S."/>
        </authorList>
    </citation>
    <scope>NUCLEOTIDE SEQUENCE [LARGE SCALE GENOMIC DNA]</scope>
    <source>
        <strain evidence="7 9">CGMCC 1.3889</strain>
    </source>
</reference>
<gene>
    <name evidence="6" type="ORF">IV87_GL001885</name>
    <name evidence="7" type="ORF">SAMN04487973_102111</name>
</gene>